<name>A0A062V2T8_9EURY</name>
<dbReference type="PANTHER" id="PTHR39337:SF1">
    <property type="entry name" value="BLR5642 PROTEIN"/>
    <property type="match status" value="1"/>
</dbReference>
<reference evidence="1 2" key="1">
    <citation type="journal article" date="2013" name="Nature">
        <title>Anaerobic oxidation of methane coupled to nitrate reduction in a novel archaeal lineage.</title>
        <authorList>
            <person name="Haroon M.F."/>
            <person name="Hu S."/>
            <person name="Shi Y."/>
            <person name="Imelfort M."/>
            <person name="Keller J."/>
            <person name="Hugenholtz P."/>
            <person name="Yuan Z."/>
            <person name="Tyson G.W."/>
        </authorList>
    </citation>
    <scope>NUCLEOTIDE SEQUENCE [LARGE SCALE GENOMIC DNA]</scope>
    <source>
        <strain evidence="1 2">ANME-2d</strain>
    </source>
</reference>
<proteinExistence type="predicted"/>
<dbReference type="Proteomes" id="UP000027153">
    <property type="component" value="Unassembled WGS sequence"/>
</dbReference>
<organism evidence="1 2">
    <name type="scientific">Candidatus Methanoperedens nitratireducens</name>
    <dbReference type="NCBI Taxonomy" id="1392998"/>
    <lineage>
        <taxon>Archaea</taxon>
        <taxon>Methanobacteriati</taxon>
        <taxon>Methanobacteriota</taxon>
        <taxon>Stenosarchaea group</taxon>
        <taxon>Methanomicrobia</taxon>
        <taxon>Methanosarcinales</taxon>
        <taxon>ANME-2 cluster</taxon>
        <taxon>Candidatus Methanoperedentaceae</taxon>
        <taxon>Candidatus Methanoperedens</taxon>
    </lineage>
</organism>
<comment type="caution">
    <text evidence="1">The sequence shown here is derived from an EMBL/GenBank/DDBJ whole genome shotgun (WGS) entry which is preliminary data.</text>
</comment>
<keyword evidence="2" id="KW-1185">Reference proteome</keyword>
<evidence type="ECO:0000313" key="1">
    <source>
        <dbReference type="EMBL" id="KCZ70903.1"/>
    </source>
</evidence>
<evidence type="ECO:0008006" key="3">
    <source>
        <dbReference type="Google" id="ProtNLM"/>
    </source>
</evidence>
<gene>
    <name evidence="1" type="ORF">ANME2D_02929</name>
</gene>
<sequence>MVKISIEIDAQLKNQFKSLAIEKFGKKKNFLALALNEAIDRWISEFKLPNKTFEDFSDSKESTQKYADVVIEGSSKNLLESKEVNLKDFQDTNIKLFYTIGYQNKNINFFIELLKKKGIKTLVDIRRNINSKKENFSGVELEHILRQHQIIYVSLPILGPPSEMRYELYNTKNYHIFFDKFRNYLKNNINNLKKINKLTFPICLLCYEDKASECHRSIVAEKLIELNNEWMVEHIELAKKEWISEKDLTSFDVKIENANSQISMNEA</sequence>
<protein>
    <recommendedName>
        <fullName evidence="3">DUF488 domain-containing protein</fullName>
    </recommendedName>
</protein>
<dbReference type="RefSeq" id="WP_048092912.1">
    <property type="nucleotide sequence ID" value="NZ_JMIY01000007.1"/>
</dbReference>
<dbReference type="InterPro" id="IPR007438">
    <property type="entry name" value="DUF488"/>
</dbReference>
<dbReference type="EMBL" id="JMIY01000007">
    <property type="protein sequence ID" value="KCZ70903.1"/>
    <property type="molecule type" value="Genomic_DNA"/>
</dbReference>
<dbReference type="PANTHER" id="PTHR39337">
    <property type="entry name" value="BLR5642 PROTEIN"/>
    <property type="match status" value="1"/>
</dbReference>
<dbReference type="Pfam" id="PF04343">
    <property type="entry name" value="DUF488"/>
    <property type="match status" value="1"/>
</dbReference>
<dbReference type="OrthoDB" id="15220at2157"/>
<evidence type="ECO:0000313" key="2">
    <source>
        <dbReference type="Proteomes" id="UP000027153"/>
    </source>
</evidence>
<dbReference type="AlphaFoldDB" id="A0A062V2T8"/>
<accession>A0A062V2T8</accession>